<sequence length="328" mass="37539">MGLKQEHFDKIIPGEFICTHCHDVFLEPVCLACQHVLCKKCFKKRMKRKTPTCPVCKKALYLGDQNTDGEWREQYESLQVNCPKGCEKVLSLGKLSDHYGNHCPLTFTVCVNIGCNRKVRRRDLPLHLQSCDFRVVQCEGCGFSTKYVDLRMHQIVQKCLLRTRLHMIVQNRREMTARVKQHRLKLREESFQVELEERDLDRAKMWSAIARNEISRTSSANHLSYGGRQSPEVTRYKGALSRVVYSAPSSPVMSSAVTSKTLASDTKLCTNCNKLFSEHRNHEEACRWHKGCQACGKLDNLEGCMRGLHVSVDSRDKKAGRTISAFLT</sequence>
<dbReference type="Gene3D" id="3.30.40.10">
    <property type="entry name" value="Zinc/RING finger domain, C3HC4 (zinc finger)"/>
    <property type="match status" value="2"/>
</dbReference>
<dbReference type="SUPFAM" id="SSF57850">
    <property type="entry name" value="RING/U-box"/>
    <property type="match status" value="1"/>
</dbReference>
<proteinExistence type="predicted"/>
<feature type="zinc finger region" description="TRAF-type" evidence="4">
    <location>
        <begin position="98"/>
        <end position="141"/>
    </location>
</feature>
<dbReference type="InterPro" id="IPR001293">
    <property type="entry name" value="Znf_TRAF"/>
</dbReference>
<evidence type="ECO:0000256" key="1">
    <source>
        <dbReference type="ARBA" id="ARBA00022723"/>
    </source>
</evidence>
<dbReference type="EMBL" id="RCHS01004216">
    <property type="protein sequence ID" value="RMX36758.1"/>
    <property type="molecule type" value="Genomic_DNA"/>
</dbReference>
<dbReference type="SUPFAM" id="SSF49599">
    <property type="entry name" value="TRAF domain-like"/>
    <property type="match status" value="1"/>
</dbReference>
<keyword evidence="8" id="KW-1185">Reference proteome</keyword>
<comment type="caution">
    <text evidence="7">The sequence shown here is derived from an EMBL/GenBank/DDBJ whole genome shotgun (WGS) entry which is preliminary data.</text>
</comment>
<dbReference type="Proteomes" id="UP000275408">
    <property type="component" value="Unassembled WGS sequence"/>
</dbReference>
<organism evidence="7 8">
    <name type="scientific">Pocillopora damicornis</name>
    <name type="common">Cauliflower coral</name>
    <name type="synonym">Millepora damicornis</name>
    <dbReference type="NCBI Taxonomy" id="46731"/>
    <lineage>
        <taxon>Eukaryota</taxon>
        <taxon>Metazoa</taxon>
        <taxon>Cnidaria</taxon>
        <taxon>Anthozoa</taxon>
        <taxon>Hexacorallia</taxon>
        <taxon>Scleractinia</taxon>
        <taxon>Astrocoeniina</taxon>
        <taxon>Pocilloporidae</taxon>
        <taxon>Pocillopora</taxon>
    </lineage>
</organism>
<dbReference type="OrthoDB" id="9049620at2759"/>
<dbReference type="InterPro" id="IPR013083">
    <property type="entry name" value="Znf_RING/FYVE/PHD"/>
</dbReference>
<dbReference type="Pfam" id="PF02176">
    <property type="entry name" value="zf-TRAF"/>
    <property type="match status" value="1"/>
</dbReference>
<evidence type="ECO:0000256" key="4">
    <source>
        <dbReference type="PROSITE-ProRule" id="PRU00207"/>
    </source>
</evidence>
<dbReference type="GO" id="GO:0008270">
    <property type="term" value="F:zinc ion binding"/>
    <property type="evidence" value="ECO:0007669"/>
    <property type="project" value="UniProtKB-KW"/>
</dbReference>
<evidence type="ECO:0000256" key="3">
    <source>
        <dbReference type="ARBA" id="ARBA00022833"/>
    </source>
</evidence>
<feature type="domain" description="TRAF-type" evidence="6">
    <location>
        <begin position="98"/>
        <end position="141"/>
    </location>
</feature>
<dbReference type="InterPro" id="IPR001841">
    <property type="entry name" value="Znf_RING"/>
</dbReference>
<reference evidence="7 8" key="1">
    <citation type="journal article" date="2018" name="Sci. Rep.">
        <title>Comparative analysis of the Pocillopora damicornis genome highlights role of immune system in coral evolution.</title>
        <authorList>
            <person name="Cunning R."/>
            <person name="Bay R.A."/>
            <person name="Gillette P."/>
            <person name="Baker A.C."/>
            <person name="Traylor-Knowles N."/>
        </authorList>
    </citation>
    <scope>NUCLEOTIDE SEQUENCE [LARGE SCALE GENOMIC DNA]</scope>
    <source>
        <strain evidence="7">RSMAS</strain>
        <tissue evidence="7">Whole animal</tissue>
    </source>
</reference>
<keyword evidence="1 4" id="KW-0479">Metal-binding</keyword>
<dbReference type="GO" id="GO:0043122">
    <property type="term" value="P:regulation of canonical NF-kappaB signal transduction"/>
    <property type="evidence" value="ECO:0007669"/>
    <property type="project" value="TreeGrafter"/>
</dbReference>
<dbReference type="AlphaFoldDB" id="A0A3M6T625"/>
<evidence type="ECO:0000259" key="5">
    <source>
        <dbReference type="PROSITE" id="PS50089"/>
    </source>
</evidence>
<dbReference type="PROSITE" id="PS50145">
    <property type="entry name" value="ZF_TRAF"/>
    <property type="match status" value="1"/>
</dbReference>
<dbReference type="PANTHER" id="PTHR10131">
    <property type="entry name" value="TNF RECEPTOR ASSOCIATED FACTOR"/>
    <property type="match status" value="1"/>
</dbReference>
<evidence type="ECO:0000313" key="8">
    <source>
        <dbReference type="Proteomes" id="UP000275408"/>
    </source>
</evidence>
<name>A0A3M6T625_POCDA</name>
<dbReference type="PANTHER" id="PTHR10131:SF157">
    <property type="entry name" value="RECEPTOR-ASSOCIATED FACTOR, PUTATIVE-RELATED"/>
    <property type="match status" value="1"/>
</dbReference>
<evidence type="ECO:0000259" key="6">
    <source>
        <dbReference type="PROSITE" id="PS50145"/>
    </source>
</evidence>
<protein>
    <recommendedName>
        <fullName evidence="9">RING-type domain-containing protein</fullName>
    </recommendedName>
</protein>
<evidence type="ECO:0000313" key="7">
    <source>
        <dbReference type="EMBL" id="RMX36758.1"/>
    </source>
</evidence>
<accession>A0A3M6T625</accession>
<feature type="domain" description="RING-type" evidence="5">
    <location>
        <begin position="18"/>
        <end position="57"/>
    </location>
</feature>
<dbReference type="STRING" id="46731.A0A3M6T625"/>
<keyword evidence="3 4" id="KW-0862">Zinc</keyword>
<evidence type="ECO:0008006" key="9">
    <source>
        <dbReference type="Google" id="ProtNLM"/>
    </source>
</evidence>
<gene>
    <name evidence="7" type="ORF">pdam_00008998</name>
</gene>
<keyword evidence="2 4" id="KW-0863">Zinc-finger</keyword>
<dbReference type="PROSITE" id="PS50089">
    <property type="entry name" value="ZF_RING_2"/>
    <property type="match status" value="1"/>
</dbReference>
<evidence type="ECO:0000256" key="2">
    <source>
        <dbReference type="ARBA" id="ARBA00022771"/>
    </source>
</evidence>